<sequence>MDSLNLNGVSLHTAQPWKCLSSLHQDPQAKSQISAELATSTQSSAYHESHAKVFMKEPPKTPAVSVRANRDVTFASTSHGNETSVPRPSSYSMYIRNANAEWIHHAISRSHRDSLFVHQPRGIIPSRVSTAIASSEAGYCTDVSLSFKEAALSFRFRNADMLKTAVYVFCL</sequence>
<protein>
    <submittedName>
        <fullName evidence="1">Uncharacterized protein</fullName>
    </submittedName>
</protein>
<keyword evidence="2" id="KW-1185">Reference proteome</keyword>
<dbReference type="EMBL" id="KV441562">
    <property type="protein sequence ID" value="OAF99329.1"/>
    <property type="molecule type" value="Genomic_DNA"/>
</dbReference>
<reference evidence="1 2" key="1">
    <citation type="submission" date="2016-05" db="EMBL/GenBank/DDBJ databases">
        <title>Comparative analysis of secretome profiles of manganese(II)-oxidizing ascomycete fungi.</title>
        <authorList>
            <consortium name="DOE Joint Genome Institute"/>
            <person name="Zeiner C.A."/>
            <person name="Purvine S.O."/>
            <person name="Zink E.M."/>
            <person name="Wu S."/>
            <person name="Pasa-Tolic L."/>
            <person name="Chaput D.L."/>
            <person name="Haridas S."/>
            <person name="Grigoriev I.V."/>
            <person name="Santelli C.M."/>
            <person name="Hansel C.M."/>
        </authorList>
    </citation>
    <scope>NUCLEOTIDE SEQUENCE [LARGE SCALE GENOMIC DNA]</scope>
    <source>
        <strain evidence="1 2">AP3s5-JAC2a</strain>
    </source>
</reference>
<gene>
    <name evidence="1" type="ORF">CC84DRAFT_1169459</name>
</gene>
<dbReference type="GeneID" id="28763150"/>
<evidence type="ECO:0000313" key="2">
    <source>
        <dbReference type="Proteomes" id="UP000077069"/>
    </source>
</evidence>
<proteinExistence type="predicted"/>
<dbReference type="Proteomes" id="UP000077069">
    <property type="component" value="Unassembled WGS sequence"/>
</dbReference>
<dbReference type="AlphaFoldDB" id="A0A177BYC7"/>
<accession>A0A177BYC7</accession>
<organism evidence="1 2">
    <name type="scientific">Paraphaeosphaeria sporulosa</name>
    <dbReference type="NCBI Taxonomy" id="1460663"/>
    <lineage>
        <taxon>Eukaryota</taxon>
        <taxon>Fungi</taxon>
        <taxon>Dikarya</taxon>
        <taxon>Ascomycota</taxon>
        <taxon>Pezizomycotina</taxon>
        <taxon>Dothideomycetes</taxon>
        <taxon>Pleosporomycetidae</taxon>
        <taxon>Pleosporales</taxon>
        <taxon>Massarineae</taxon>
        <taxon>Didymosphaeriaceae</taxon>
        <taxon>Paraphaeosphaeria</taxon>
    </lineage>
</organism>
<dbReference type="RefSeq" id="XP_018029695.1">
    <property type="nucleotide sequence ID" value="XM_018179664.1"/>
</dbReference>
<dbReference type="InParanoid" id="A0A177BYC7"/>
<name>A0A177BYC7_9PLEO</name>
<evidence type="ECO:0000313" key="1">
    <source>
        <dbReference type="EMBL" id="OAF99329.1"/>
    </source>
</evidence>